<comment type="caution">
    <text evidence="2">The sequence shown here is derived from an EMBL/GenBank/DDBJ whole genome shotgun (WGS) entry which is preliminary data.</text>
</comment>
<feature type="signal peptide" evidence="1">
    <location>
        <begin position="1"/>
        <end position="18"/>
    </location>
</feature>
<feature type="chain" id="PRO_5044786465" description="Secreted protein" evidence="1">
    <location>
        <begin position="19"/>
        <end position="137"/>
    </location>
</feature>
<protein>
    <recommendedName>
        <fullName evidence="4">Secreted protein</fullName>
    </recommendedName>
</protein>
<sequence>MKTIFLFIFLVELRCHLCELRLQRAASRPSTNYVCSKASNSLSSGSLHTQLKKIAWISTWIIHANSTWIMQGFLEDRTLIPRGSNLDHIQSPPHDRSTRNPCMIHVESLYDPRGIPVRSTWITDHRGFPRRYPCNFF</sequence>
<dbReference type="Proteomes" id="UP001627154">
    <property type="component" value="Unassembled WGS sequence"/>
</dbReference>
<proteinExistence type="predicted"/>
<name>A0ABD2WW52_9HYME</name>
<organism evidence="2 3">
    <name type="scientific">Trichogramma kaykai</name>
    <dbReference type="NCBI Taxonomy" id="54128"/>
    <lineage>
        <taxon>Eukaryota</taxon>
        <taxon>Metazoa</taxon>
        <taxon>Ecdysozoa</taxon>
        <taxon>Arthropoda</taxon>
        <taxon>Hexapoda</taxon>
        <taxon>Insecta</taxon>
        <taxon>Pterygota</taxon>
        <taxon>Neoptera</taxon>
        <taxon>Endopterygota</taxon>
        <taxon>Hymenoptera</taxon>
        <taxon>Apocrita</taxon>
        <taxon>Proctotrupomorpha</taxon>
        <taxon>Chalcidoidea</taxon>
        <taxon>Trichogrammatidae</taxon>
        <taxon>Trichogramma</taxon>
    </lineage>
</organism>
<keyword evidence="3" id="KW-1185">Reference proteome</keyword>
<keyword evidence="1" id="KW-0732">Signal</keyword>
<dbReference type="EMBL" id="JBJJXI010000066">
    <property type="protein sequence ID" value="KAL3397326.1"/>
    <property type="molecule type" value="Genomic_DNA"/>
</dbReference>
<accession>A0ABD2WW52</accession>
<evidence type="ECO:0000313" key="3">
    <source>
        <dbReference type="Proteomes" id="UP001627154"/>
    </source>
</evidence>
<evidence type="ECO:0000313" key="2">
    <source>
        <dbReference type="EMBL" id="KAL3397326.1"/>
    </source>
</evidence>
<evidence type="ECO:0008006" key="4">
    <source>
        <dbReference type="Google" id="ProtNLM"/>
    </source>
</evidence>
<reference evidence="2 3" key="1">
    <citation type="journal article" date="2024" name="bioRxiv">
        <title>A reference genome for Trichogramma kaykai: A tiny desert-dwelling parasitoid wasp with competing sex-ratio distorters.</title>
        <authorList>
            <person name="Culotta J."/>
            <person name="Lindsey A.R."/>
        </authorList>
    </citation>
    <scope>NUCLEOTIDE SEQUENCE [LARGE SCALE GENOMIC DNA]</scope>
    <source>
        <strain evidence="2 3">KSX58</strain>
    </source>
</reference>
<gene>
    <name evidence="2" type="ORF">TKK_008892</name>
</gene>
<evidence type="ECO:0000256" key="1">
    <source>
        <dbReference type="SAM" id="SignalP"/>
    </source>
</evidence>
<dbReference type="AlphaFoldDB" id="A0ABD2WW52"/>